<evidence type="ECO:0000256" key="8">
    <source>
        <dbReference type="ARBA" id="ARBA00022989"/>
    </source>
</evidence>
<dbReference type="GO" id="GO:0005576">
    <property type="term" value="C:extracellular region"/>
    <property type="evidence" value="ECO:0007669"/>
    <property type="project" value="TreeGrafter"/>
</dbReference>
<evidence type="ECO:0000256" key="3">
    <source>
        <dbReference type="ARBA" id="ARBA00022475"/>
    </source>
</evidence>
<accession>A0A4U0S673</accession>
<keyword evidence="7" id="KW-0067">ATP-binding</keyword>
<dbReference type="Pfam" id="PF05108">
    <property type="entry name" value="T7SS_ESX1_EccB"/>
    <property type="match status" value="1"/>
</dbReference>
<dbReference type="GO" id="GO:0005886">
    <property type="term" value="C:plasma membrane"/>
    <property type="evidence" value="ECO:0007669"/>
    <property type="project" value="UniProtKB-SubCell"/>
</dbReference>
<keyword evidence="3" id="KW-1003">Cell membrane</keyword>
<keyword evidence="4" id="KW-0812">Transmembrane</keyword>
<keyword evidence="9" id="KW-0472">Membrane</keyword>
<evidence type="ECO:0000256" key="7">
    <source>
        <dbReference type="ARBA" id="ARBA00022840"/>
    </source>
</evidence>
<name>A0A4U0S673_9ACTN</name>
<dbReference type="NCBIfam" id="TIGR03919">
    <property type="entry name" value="T7SS_EccB"/>
    <property type="match status" value="1"/>
</dbReference>
<dbReference type="EMBL" id="SUMC01000051">
    <property type="protein sequence ID" value="TKA04584.1"/>
    <property type="molecule type" value="Genomic_DNA"/>
</dbReference>
<dbReference type="Gene3D" id="3.30.2390.20">
    <property type="entry name" value="Type VII secretion system EccB, repeat 1 domain"/>
    <property type="match status" value="1"/>
</dbReference>
<keyword evidence="6" id="KW-0378">Hydrolase</keyword>
<dbReference type="Proteomes" id="UP000305778">
    <property type="component" value="Unassembled WGS sequence"/>
</dbReference>
<keyword evidence="8" id="KW-1133">Transmembrane helix</keyword>
<gene>
    <name evidence="10" type="primary">eccB</name>
    <name evidence="10" type="ORF">FCI23_35590</name>
</gene>
<dbReference type="InterPro" id="IPR042485">
    <property type="entry name" value="T7SS_EccB_R3"/>
</dbReference>
<keyword evidence="11" id="KW-1185">Reference proteome</keyword>
<dbReference type="InterPro" id="IPR007795">
    <property type="entry name" value="T7SS_EccB"/>
</dbReference>
<dbReference type="OrthoDB" id="3847604at2"/>
<comment type="similarity">
    <text evidence="2">Belongs to the EccB family.</text>
</comment>
<dbReference type="InterPro" id="IPR044857">
    <property type="entry name" value="T7SS_EccB_R1"/>
</dbReference>
<proteinExistence type="inferred from homology"/>
<evidence type="ECO:0000313" key="11">
    <source>
        <dbReference type="Proteomes" id="UP000305778"/>
    </source>
</evidence>
<dbReference type="GO" id="GO:0016787">
    <property type="term" value="F:hydrolase activity"/>
    <property type="evidence" value="ECO:0007669"/>
    <property type="project" value="UniProtKB-KW"/>
</dbReference>
<evidence type="ECO:0000256" key="9">
    <source>
        <dbReference type="ARBA" id="ARBA00023136"/>
    </source>
</evidence>
<comment type="subcellular location">
    <subcellularLocation>
        <location evidence="1">Cell membrane</location>
        <topology evidence="1">Single-pass membrane protein</topology>
    </subcellularLocation>
</comment>
<evidence type="ECO:0000256" key="5">
    <source>
        <dbReference type="ARBA" id="ARBA00022741"/>
    </source>
</evidence>
<evidence type="ECO:0000256" key="4">
    <source>
        <dbReference type="ARBA" id="ARBA00022692"/>
    </source>
</evidence>
<organism evidence="10 11">
    <name type="scientific">Actinacidiphila oryziradicis</name>
    <dbReference type="NCBI Taxonomy" id="2571141"/>
    <lineage>
        <taxon>Bacteria</taxon>
        <taxon>Bacillati</taxon>
        <taxon>Actinomycetota</taxon>
        <taxon>Actinomycetes</taxon>
        <taxon>Kitasatosporales</taxon>
        <taxon>Streptomycetaceae</taxon>
        <taxon>Actinacidiphila</taxon>
    </lineage>
</organism>
<dbReference type="PANTHER" id="PTHR40765">
    <property type="entry name" value="ESX-2 SECRETION SYSTEM ATPASE ECCB2"/>
    <property type="match status" value="1"/>
</dbReference>
<evidence type="ECO:0000256" key="6">
    <source>
        <dbReference type="ARBA" id="ARBA00022801"/>
    </source>
</evidence>
<protein>
    <submittedName>
        <fullName evidence="10">Type VII secretion protein EccB</fullName>
    </submittedName>
</protein>
<dbReference type="RefSeq" id="WP_136728308.1">
    <property type="nucleotide sequence ID" value="NZ_SUMC01000051.1"/>
</dbReference>
<dbReference type="PANTHER" id="PTHR40765:SF2">
    <property type="entry name" value="ESX-2 SECRETION SYSTEM ATPASE ECCB2"/>
    <property type="match status" value="1"/>
</dbReference>
<dbReference type="AlphaFoldDB" id="A0A4U0S673"/>
<reference evidence="10 11" key="1">
    <citation type="submission" date="2019-04" db="EMBL/GenBank/DDBJ databases">
        <title>Streptomyces oryziradicis sp. nov., a novel actinomycete isolated from rhizosphere soil of rice (Oryza sativa L.).</title>
        <authorList>
            <person name="Li C."/>
        </authorList>
    </citation>
    <scope>NUCLEOTIDE SEQUENCE [LARGE SCALE GENOMIC DNA]</scope>
    <source>
        <strain evidence="10 11">NEAU-C40</strain>
    </source>
</reference>
<dbReference type="GO" id="GO:0005524">
    <property type="term" value="F:ATP binding"/>
    <property type="evidence" value="ECO:0007669"/>
    <property type="project" value="UniProtKB-KW"/>
</dbReference>
<evidence type="ECO:0000313" key="10">
    <source>
        <dbReference type="EMBL" id="TKA04584.1"/>
    </source>
</evidence>
<dbReference type="Gene3D" id="2.40.50.910">
    <property type="entry name" value="Type VII secretion system EccB, repeat 3 domain"/>
    <property type="match status" value="1"/>
</dbReference>
<evidence type="ECO:0000256" key="1">
    <source>
        <dbReference type="ARBA" id="ARBA00004162"/>
    </source>
</evidence>
<evidence type="ECO:0000256" key="2">
    <source>
        <dbReference type="ARBA" id="ARBA00008149"/>
    </source>
</evidence>
<sequence>MATRRDELNAYSFARKRTVAAFLQPSPHGSEEAAPRPLKTVGPSLVVAVMIVVGFSAWGVLKPTAPKGWDEANAKVIVGDESTTRYVVLMSGKTKMLHPVLNLASARLLLDPKKYGVIKVKESVLDNSGIQQGATIGIPYAPDRMPSQSDAKTPKYWALCETAGAGTDQAPQKAVFVLNKHDQVKVEGPNRLTDKEALYVQSATSKAQYLVSADGTAYLLGEQQQSEQQHNLLSSVVFGPDAKPQTVTDDWLATLNQGGTVTFPQIDGVGGTSTAASLAPKYAKVGLVLKAGAGTTYKQYVVLKDKVAPITDFTAQMLLGSAQTRSLYTGAPAAVPVALSDINPQDDNTMTQMGRIWPQNSVIQANKQDTGARKVSCSVYHGTTDPTTKEPVMTTWAGTDYPKDVVQSGTRTYVSPGSGLFYQQVTGTESGGGSVYLVTDTGLRYSVSYNPHTNQTSGSTAAANGQDQTNAAQAKLGYEKNTPVPVPKVWSDLLALGPALDVKSAGQTQGF</sequence>
<keyword evidence="5" id="KW-0547">Nucleotide-binding</keyword>
<comment type="caution">
    <text evidence="10">The sequence shown here is derived from an EMBL/GenBank/DDBJ whole genome shotgun (WGS) entry which is preliminary data.</text>
</comment>